<dbReference type="SMR" id="A0A482WF78"/>
<protein>
    <recommendedName>
        <fullName evidence="5">Ubiquitin-conjugating enzyme E2-18 kDa</fullName>
        <ecNumber evidence="2">2.3.2.23</ecNumber>
    </recommendedName>
</protein>
<dbReference type="PROSITE" id="PS00183">
    <property type="entry name" value="UBC_1"/>
    <property type="match status" value="1"/>
</dbReference>
<dbReference type="AlphaFoldDB" id="A0A482WF78"/>
<evidence type="ECO:0000256" key="1">
    <source>
        <dbReference type="ARBA" id="ARBA00000485"/>
    </source>
</evidence>
<comment type="caution">
    <text evidence="9">The sequence shown here is derived from an EMBL/GenBank/DDBJ whole genome shotgun (WGS) entry which is preliminary data.</text>
</comment>
<evidence type="ECO:0000256" key="7">
    <source>
        <dbReference type="RuleBase" id="RU362109"/>
    </source>
</evidence>
<organism evidence="9 10">
    <name type="scientific">Laodelphax striatellus</name>
    <name type="common">Small brown planthopper</name>
    <name type="synonym">Delphax striatella</name>
    <dbReference type="NCBI Taxonomy" id="195883"/>
    <lineage>
        <taxon>Eukaryota</taxon>
        <taxon>Metazoa</taxon>
        <taxon>Ecdysozoa</taxon>
        <taxon>Arthropoda</taxon>
        <taxon>Hexapoda</taxon>
        <taxon>Insecta</taxon>
        <taxon>Pterygota</taxon>
        <taxon>Neoptera</taxon>
        <taxon>Paraneoptera</taxon>
        <taxon>Hemiptera</taxon>
        <taxon>Auchenorrhyncha</taxon>
        <taxon>Fulgoroidea</taxon>
        <taxon>Delphacidae</taxon>
        <taxon>Criomorphinae</taxon>
        <taxon>Laodelphax</taxon>
    </lineage>
</organism>
<dbReference type="Proteomes" id="UP000291343">
    <property type="component" value="Unassembled WGS sequence"/>
</dbReference>
<feature type="domain" description="UBC core" evidence="8">
    <location>
        <begin position="3"/>
        <end position="150"/>
    </location>
</feature>
<keyword evidence="7" id="KW-0067">ATP-binding</keyword>
<dbReference type="InterPro" id="IPR050113">
    <property type="entry name" value="Ub_conjugating_enzyme"/>
</dbReference>
<evidence type="ECO:0000256" key="2">
    <source>
        <dbReference type="ARBA" id="ARBA00012486"/>
    </source>
</evidence>
<dbReference type="SUPFAM" id="SSF54495">
    <property type="entry name" value="UBC-like"/>
    <property type="match status" value="1"/>
</dbReference>
<comment type="catalytic activity">
    <reaction evidence="1">
        <text>S-ubiquitinyl-[E1 ubiquitin-activating enzyme]-L-cysteine + [E2 ubiquitin-conjugating enzyme]-L-cysteine = [E1 ubiquitin-activating enzyme]-L-cysteine + S-ubiquitinyl-[E2 ubiquitin-conjugating enzyme]-L-cysteine.</text>
        <dbReference type="EC" id="2.3.2.23"/>
    </reaction>
</comment>
<evidence type="ECO:0000313" key="9">
    <source>
        <dbReference type="EMBL" id="RZF32179.1"/>
    </source>
</evidence>
<keyword evidence="4 7" id="KW-0833">Ubl conjugation pathway</keyword>
<dbReference type="EMBL" id="QKKF02037473">
    <property type="protein sequence ID" value="RZF32179.1"/>
    <property type="molecule type" value="Genomic_DNA"/>
</dbReference>
<sequence>MAHLMRRLQKEYQELESGKVKDFQNLNLLDTNFLKWQGNILPSKAPYNKAAFTIEIKFTADYPFVPPRLRFITKIYHPNVDMNGLVCLPIISVDHWKPVTKVEDIVLSLLDIINNPQPESALRLDLAREYTNDYKRFHKTAAEYSTKYGIKR</sequence>
<dbReference type="InterPro" id="IPR000608">
    <property type="entry name" value="UBC"/>
</dbReference>
<dbReference type="SMART" id="SM00212">
    <property type="entry name" value="UBCc"/>
    <property type="match status" value="1"/>
</dbReference>
<dbReference type="EC" id="2.3.2.23" evidence="2"/>
<accession>A0A482WF78</accession>
<proteinExistence type="inferred from homology"/>
<dbReference type="PANTHER" id="PTHR24067">
    <property type="entry name" value="UBIQUITIN-CONJUGATING ENZYME E2"/>
    <property type="match status" value="1"/>
</dbReference>
<evidence type="ECO:0000313" key="10">
    <source>
        <dbReference type="Proteomes" id="UP000291343"/>
    </source>
</evidence>
<evidence type="ECO:0000256" key="6">
    <source>
        <dbReference type="PROSITE-ProRule" id="PRU10133"/>
    </source>
</evidence>
<feature type="active site" description="Glycyl thioester intermediate" evidence="6">
    <location>
        <position position="87"/>
    </location>
</feature>
<dbReference type="GO" id="GO:0005524">
    <property type="term" value="F:ATP binding"/>
    <property type="evidence" value="ECO:0007669"/>
    <property type="project" value="UniProtKB-UniRule"/>
</dbReference>
<dbReference type="Gene3D" id="3.10.110.10">
    <property type="entry name" value="Ubiquitin Conjugating Enzyme"/>
    <property type="match status" value="1"/>
</dbReference>
<evidence type="ECO:0000256" key="4">
    <source>
        <dbReference type="ARBA" id="ARBA00022786"/>
    </source>
</evidence>
<evidence type="ECO:0000256" key="3">
    <source>
        <dbReference type="ARBA" id="ARBA00022679"/>
    </source>
</evidence>
<dbReference type="PROSITE" id="PS50127">
    <property type="entry name" value="UBC_2"/>
    <property type="match status" value="1"/>
</dbReference>
<dbReference type="InterPro" id="IPR023313">
    <property type="entry name" value="UBQ-conjugating_AS"/>
</dbReference>
<dbReference type="GO" id="GO:0061631">
    <property type="term" value="F:ubiquitin conjugating enzyme activity"/>
    <property type="evidence" value="ECO:0007669"/>
    <property type="project" value="UniProtKB-EC"/>
</dbReference>
<dbReference type="InterPro" id="IPR016135">
    <property type="entry name" value="UBQ-conjugating_enzyme/RWD"/>
</dbReference>
<keyword evidence="7" id="KW-0547">Nucleotide-binding</keyword>
<dbReference type="InParanoid" id="A0A482WF78"/>
<comment type="similarity">
    <text evidence="7">Belongs to the ubiquitin-conjugating enzyme family.</text>
</comment>
<dbReference type="CDD" id="cd23801">
    <property type="entry name" value="UBCc_UBE2L3"/>
    <property type="match status" value="1"/>
</dbReference>
<keyword evidence="10" id="KW-1185">Reference proteome</keyword>
<gene>
    <name evidence="9" type="ORF">LSTR_LSTR004042</name>
</gene>
<keyword evidence="3" id="KW-0808">Transferase</keyword>
<dbReference type="STRING" id="195883.A0A482WF78"/>
<evidence type="ECO:0000259" key="8">
    <source>
        <dbReference type="PROSITE" id="PS50127"/>
    </source>
</evidence>
<dbReference type="Pfam" id="PF00179">
    <property type="entry name" value="UQ_con"/>
    <property type="match status" value="1"/>
</dbReference>
<dbReference type="FunFam" id="3.10.110.10:FF:000011">
    <property type="entry name" value="Ubiquitin-conjugating enzyme E2 L3"/>
    <property type="match status" value="1"/>
</dbReference>
<reference evidence="9 10" key="1">
    <citation type="journal article" date="2017" name="Gigascience">
        <title>Genome sequence of the small brown planthopper, Laodelphax striatellus.</title>
        <authorList>
            <person name="Zhu J."/>
            <person name="Jiang F."/>
            <person name="Wang X."/>
            <person name="Yang P."/>
            <person name="Bao Y."/>
            <person name="Zhao W."/>
            <person name="Wang W."/>
            <person name="Lu H."/>
            <person name="Wang Q."/>
            <person name="Cui N."/>
            <person name="Li J."/>
            <person name="Chen X."/>
            <person name="Luo L."/>
            <person name="Yu J."/>
            <person name="Kang L."/>
            <person name="Cui F."/>
        </authorList>
    </citation>
    <scope>NUCLEOTIDE SEQUENCE [LARGE SCALE GENOMIC DNA]</scope>
    <source>
        <strain evidence="9">Lst14</strain>
    </source>
</reference>
<dbReference type="OrthoDB" id="9973183at2759"/>
<evidence type="ECO:0000256" key="5">
    <source>
        <dbReference type="ARBA" id="ARBA00067751"/>
    </source>
</evidence>
<name>A0A482WF78_LAOST</name>